<dbReference type="OrthoDB" id="8372879at2"/>
<dbReference type="InterPro" id="IPR010930">
    <property type="entry name" value="Flg_bb/hook_C_dom"/>
</dbReference>
<evidence type="ECO:0000259" key="7">
    <source>
        <dbReference type="Pfam" id="PF06429"/>
    </source>
</evidence>
<dbReference type="GO" id="GO:0009424">
    <property type="term" value="C:bacterial-type flagellum hook"/>
    <property type="evidence" value="ECO:0007669"/>
    <property type="project" value="TreeGrafter"/>
</dbReference>
<evidence type="ECO:0000256" key="5">
    <source>
        <dbReference type="RuleBase" id="RU362116"/>
    </source>
</evidence>
<evidence type="ECO:0000256" key="2">
    <source>
        <dbReference type="ARBA" id="ARBA00009677"/>
    </source>
</evidence>
<feature type="domain" description="Flagellar hook protein FlgE/F/G-like D1" evidence="9">
    <location>
        <begin position="84"/>
        <end position="156"/>
    </location>
</feature>
<evidence type="ECO:0000256" key="1">
    <source>
        <dbReference type="ARBA" id="ARBA00004117"/>
    </source>
</evidence>
<evidence type="ECO:0000256" key="3">
    <source>
        <dbReference type="ARBA" id="ARBA00019015"/>
    </source>
</evidence>
<comment type="function">
    <text evidence="5">A flexible structure which links the flagellar filament to the drive apparatus in the basal body.</text>
</comment>
<comment type="subcellular location">
    <subcellularLocation>
        <location evidence="1 5">Bacterial flagellum basal body</location>
    </subcellularLocation>
</comment>
<dbReference type="NCBIfam" id="NF004242">
    <property type="entry name" value="PRK05682.2-1"/>
    <property type="match status" value="1"/>
</dbReference>
<evidence type="ECO:0000259" key="8">
    <source>
        <dbReference type="Pfam" id="PF07559"/>
    </source>
</evidence>
<dbReference type="GO" id="GO:0009425">
    <property type="term" value="C:bacterial-type flagellum basal body"/>
    <property type="evidence" value="ECO:0007669"/>
    <property type="project" value="UniProtKB-SubCell"/>
</dbReference>
<dbReference type="GO" id="GO:0071978">
    <property type="term" value="P:bacterial-type flagellum-dependent swarming motility"/>
    <property type="evidence" value="ECO:0007669"/>
    <property type="project" value="TreeGrafter"/>
</dbReference>
<dbReference type="Pfam" id="PF22692">
    <property type="entry name" value="LlgE_F_G_D1"/>
    <property type="match status" value="1"/>
</dbReference>
<accession>A0A2S6MV08</accession>
<dbReference type="Gene3D" id="2.60.98.20">
    <property type="entry name" value="Flagellar hook protein FlgE"/>
    <property type="match status" value="1"/>
</dbReference>
<comment type="similarity">
    <text evidence="2 5">Belongs to the flagella basal body rod proteins family.</text>
</comment>
<evidence type="ECO:0000256" key="4">
    <source>
        <dbReference type="ARBA" id="ARBA00023143"/>
    </source>
</evidence>
<dbReference type="NCBIfam" id="TIGR03506">
    <property type="entry name" value="FlgEFG_subfam"/>
    <property type="match status" value="1"/>
</dbReference>
<keyword evidence="10" id="KW-0966">Cell projection</keyword>
<feature type="domain" description="Flagellar basal body rod protein N-terminal" evidence="6">
    <location>
        <begin position="7"/>
        <end position="37"/>
    </location>
</feature>
<dbReference type="InterPro" id="IPR037058">
    <property type="entry name" value="Falgellar_hook_FlgE_sf"/>
</dbReference>
<organism evidence="10 11">
    <name type="scientific">Rhodopila globiformis</name>
    <name type="common">Rhodopseudomonas globiformis</name>
    <dbReference type="NCBI Taxonomy" id="1071"/>
    <lineage>
        <taxon>Bacteria</taxon>
        <taxon>Pseudomonadati</taxon>
        <taxon>Pseudomonadota</taxon>
        <taxon>Alphaproteobacteria</taxon>
        <taxon>Acetobacterales</taxon>
        <taxon>Acetobacteraceae</taxon>
        <taxon>Rhodopila</taxon>
    </lineage>
</organism>
<evidence type="ECO:0000313" key="11">
    <source>
        <dbReference type="Proteomes" id="UP000239724"/>
    </source>
</evidence>
<dbReference type="Pfam" id="PF00460">
    <property type="entry name" value="Flg_bb_rod"/>
    <property type="match status" value="1"/>
</dbReference>
<evidence type="ECO:0000259" key="6">
    <source>
        <dbReference type="Pfam" id="PF00460"/>
    </source>
</evidence>
<feature type="domain" description="Flagellar hook protein FlgE D2" evidence="8">
    <location>
        <begin position="176"/>
        <end position="327"/>
    </location>
</feature>
<proteinExistence type="inferred from homology"/>
<feature type="domain" description="Flagellar basal-body/hook protein C-terminal" evidence="7">
    <location>
        <begin position="404"/>
        <end position="446"/>
    </location>
</feature>
<dbReference type="InterPro" id="IPR037925">
    <property type="entry name" value="FlgE/F/G-like"/>
</dbReference>
<dbReference type="PANTHER" id="PTHR30435:SF1">
    <property type="entry name" value="FLAGELLAR HOOK PROTEIN FLGE"/>
    <property type="match status" value="1"/>
</dbReference>
<dbReference type="InterPro" id="IPR020013">
    <property type="entry name" value="Flagellar_FlgE/F/G"/>
</dbReference>
<reference evidence="10 11" key="1">
    <citation type="journal article" date="2018" name="Arch. Microbiol.">
        <title>New insights into the metabolic potential of the phototrophic purple bacterium Rhodopila globiformis DSM 161(T) from its draft genome sequence and evidence for a vanadium-dependent nitrogenase.</title>
        <authorList>
            <person name="Imhoff J.F."/>
            <person name="Rahn T."/>
            <person name="Kunzel S."/>
            <person name="Neulinger S.C."/>
        </authorList>
    </citation>
    <scope>NUCLEOTIDE SEQUENCE [LARGE SCALE GENOMIC DNA]</scope>
    <source>
        <strain evidence="10 11">DSM 161</strain>
    </source>
</reference>
<comment type="caution">
    <text evidence="10">The sequence shown here is derived from an EMBL/GenBank/DDBJ whole genome shotgun (WGS) entry which is preliminary data.</text>
</comment>
<dbReference type="Proteomes" id="UP000239724">
    <property type="component" value="Unassembled WGS sequence"/>
</dbReference>
<sequence>MSLFGALSTAISGLNAQSAAFGNISDNVANSQTTGYKRVDTSFQDYLTTSTATVNESGAVVAQPDYVNNVQGTVSQSDNPLALAITGQGFFAVSQATGIVNNVPTFDPEQYYTRNGNFSMNAEGYLVNTAGQYLNGWTADISKGAINQNALVPIQVTQTSYNPQATTKVTLSANLPATPASGTATTTSPLSSQITVYDSLGTAQTIDLNWSQTSSNDWTLDIKAVSNTGTTTDCGSADIVFGSTTGITVPDGTIGSVVSDPSSSLALTTSDATSPTAGSAAWLRFNAPFGSSGSQPIMLNLGTYGGTSGLTQYAGTTYNLEGLTQDGVPPGSYSSVTMQENGDVVVNYNNGQSRTIAQIPLVTFNDPNQLQRQNGQAFSATTTSGQPLANAVNTNGAGSLVTSSVENSNVDIATEFSQLIVAQEAYSANAKVVTSSDQMLQVTINMKT</sequence>
<keyword evidence="10" id="KW-0282">Flagellum</keyword>
<keyword evidence="11" id="KW-1185">Reference proteome</keyword>
<dbReference type="GO" id="GO:0005829">
    <property type="term" value="C:cytosol"/>
    <property type="evidence" value="ECO:0007669"/>
    <property type="project" value="TreeGrafter"/>
</dbReference>
<dbReference type="InterPro" id="IPR053967">
    <property type="entry name" value="LlgE_F_G-like_D1"/>
</dbReference>
<dbReference type="RefSeq" id="WP_104522943.1">
    <property type="nucleotide sequence ID" value="NZ_NHRY01000272.1"/>
</dbReference>
<keyword evidence="4 5" id="KW-0975">Bacterial flagellum</keyword>
<evidence type="ECO:0000313" key="10">
    <source>
        <dbReference type="EMBL" id="PPQ26205.1"/>
    </source>
</evidence>
<dbReference type="InterPro" id="IPR001444">
    <property type="entry name" value="Flag_bb_rod_N"/>
</dbReference>
<dbReference type="SUPFAM" id="SSF117143">
    <property type="entry name" value="Flagellar hook protein flgE"/>
    <property type="match status" value="1"/>
</dbReference>
<dbReference type="Pfam" id="PF06429">
    <property type="entry name" value="Flg_bbr_C"/>
    <property type="match status" value="1"/>
</dbReference>
<name>A0A2S6MV08_RHOGL</name>
<protein>
    <recommendedName>
        <fullName evidence="3 5">Flagellar hook protein FlgE</fullName>
    </recommendedName>
</protein>
<dbReference type="PANTHER" id="PTHR30435">
    <property type="entry name" value="FLAGELLAR PROTEIN"/>
    <property type="match status" value="1"/>
</dbReference>
<dbReference type="AlphaFoldDB" id="A0A2S6MV08"/>
<dbReference type="Pfam" id="PF07559">
    <property type="entry name" value="FlgE_D2"/>
    <property type="match status" value="1"/>
</dbReference>
<keyword evidence="10" id="KW-0969">Cilium</keyword>
<dbReference type="InterPro" id="IPR011491">
    <property type="entry name" value="FlgE_D2"/>
</dbReference>
<dbReference type="EMBL" id="NHRY01000272">
    <property type="protein sequence ID" value="PPQ26205.1"/>
    <property type="molecule type" value="Genomic_DNA"/>
</dbReference>
<evidence type="ECO:0000259" key="9">
    <source>
        <dbReference type="Pfam" id="PF22692"/>
    </source>
</evidence>
<gene>
    <name evidence="10" type="ORF">CCS01_30755</name>
</gene>